<keyword evidence="7" id="KW-1185">Reference proteome</keyword>
<reference evidence="6 7" key="1">
    <citation type="submission" date="2020-08" db="EMBL/GenBank/DDBJ databases">
        <title>Genomic Encyclopedia of Type Strains, Phase IV (KMG-IV): sequencing the most valuable type-strain genomes for metagenomic binning, comparative biology and taxonomic classification.</title>
        <authorList>
            <person name="Goeker M."/>
        </authorList>
    </citation>
    <scope>NUCLEOTIDE SEQUENCE [LARGE SCALE GENOMIC DNA]</scope>
    <source>
        <strain evidence="6 7">DSM 44197</strain>
    </source>
</reference>
<comment type="caution">
    <text evidence="6">The sequence shown here is derived from an EMBL/GenBank/DDBJ whole genome shotgun (WGS) entry which is preliminary data.</text>
</comment>
<dbReference type="AlphaFoldDB" id="A0A7W3M000"/>
<dbReference type="InterPro" id="IPR036661">
    <property type="entry name" value="Luciferase-like_sf"/>
</dbReference>
<dbReference type="NCBIfam" id="TIGR03619">
    <property type="entry name" value="F420_Rv2161c"/>
    <property type="match status" value="1"/>
</dbReference>
<evidence type="ECO:0000313" key="6">
    <source>
        <dbReference type="EMBL" id="MBA8957308.1"/>
    </source>
</evidence>
<evidence type="ECO:0000256" key="2">
    <source>
        <dbReference type="ARBA" id="ARBA00022643"/>
    </source>
</evidence>
<evidence type="ECO:0000256" key="4">
    <source>
        <dbReference type="ARBA" id="ARBA00023033"/>
    </source>
</evidence>
<proteinExistence type="predicted"/>
<dbReference type="InterPro" id="IPR019921">
    <property type="entry name" value="Lucif-like_OxRdtase_Rv2161c"/>
</dbReference>
<keyword evidence="2" id="KW-0288">FMN</keyword>
<dbReference type="PANTHER" id="PTHR42847">
    <property type="entry name" value="ALKANESULFONATE MONOOXYGENASE"/>
    <property type="match status" value="1"/>
</dbReference>
<accession>A0A7W3M000</accession>
<evidence type="ECO:0000256" key="1">
    <source>
        <dbReference type="ARBA" id="ARBA00022630"/>
    </source>
</evidence>
<dbReference type="InterPro" id="IPR050172">
    <property type="entry name" value="SsuD_RutA_monooxygenase"/>
</dbReference>
<dbReference type="SUPFAM" id="SSF51679">
    <property type="entry name" value="Bacterial luciferase-like"/>
    <property type="match status" value="1"/>
</dbReference>
<keyword evidence="3" id="KW-0560">Oxidoreductase</keyword>
<gene>
    <name evidence="6" type="ORF">HNR61_009001</name>
</gene>
<dbReference type="RefSeq" id="WP_312898395.1">
    <property type="nucleotide sequence ID" value="NZ_JACJIA010000022.1"/>
</dbReference>
<evidence type="ECO:0000313" key="7">
    <source>
        <dbReference type="Proteomes" id="UP000572680"/>
    </source>
</evidence>
<dbReference type="PANTHER" id="PTHR42847:SF4">
    <property type="entry name" value="ALKANESULFONATE MONOOXYGENASE-RELATED"/>
    <property type="match status" value="1"/>
</dbReference>
<organism evidence="6 7">
    <name type="scientific">Actinomadura namibiensis</name>
    <dbReference type="NCBI Taxonomy" id="182080"/>
    <lineage>
        <taxon>Bacteria</taxon>
        <taxon>Bacillati</taxon>
        <taxon>Actinomycetota</taxon>
        <taxon>Actinomycetes</taxon>
        <taxon>Streptosporangiales</taxon>
        <taxon>Thermomonosporaceae</taxon>
        <taxon>Actinomadura</taxon>
    </lineage>
</organism>
<evidence type="ECO:0000256" key="3">
    <source>
        <dbReference type="ARBA" id="ARBA00023002"/>
    </source>
</evidence>
<dbReference type="GO" id="GO:0008726">
    <property type="term" value="F:alkanesulfonate monooxygenase activity"/>
    <property type="evidence" value="ECO:0007669"/>
    <property type="project" value="TreeGrafter"/>
</dbReference>
<sequence length="334" mass="35526">MIRRTLATVPDTGLDDVRFGLILPCVEDEECRVQIGFAVPVSGAWATPANQVTIAQRAEALGYRSVWTLQRLLNPAGSPDLPYRNVADPLITLAYLAARTERVRLGVAVVNMPFVAPPVLAKQAATLDLLSGGRLDLGLGLGWMPEEFAAVGVPMERRGARGEEYLTVLRAPWTGEVAEHHGEFYDLPAVRMEPGPVQRPGPPILLGGAADAALRRAGRLAAGWVSSSRADLAALGRSVAVVREAAAEAGRDPDALRIVCRGPVRVRAAGLPDRAPLTGSVEEIRGDFARLAGQGVTELFLDLNFDPEVTGPDADPARSMERALAALEAFAPRG</sequence>
<keyword evidence="4" id="KW-0503">Monooxygenase</keyword>
<keyword evidence="1" id="KW-0285">Flavoprotein</keyword>
<dbReference type="Proteomes" id="UP000572680">
    <property type="component" value="Unassembled WGS sequence"/>
</dbReference>
<dbReference type="GO" id="GO:0046306">
    <property type="term" value="P:alkanesulfonate catabolic process"/>
    <property type="evidence" value="ECO:0007669"/>
    <property type="project" value="TreeGrafter"/>
</dbReference>
<dbReference type="Pfam" id="PF00296">
    <property type="entry name" value="Bac_luciferase"/>
    <property type="match status" value="1"/>
</dbReference>
<dbReference type="Gene3D" id="3.20.20.30">
    <property type="entry name" value="Luciferase-like domain"/>
    <property type="match status" value="1"/>
</dbReference>
<protein>
    <submittedName>
        <fullName evidence="6">Putative F420-dependent oxidoreductase</fullName>
    </submittedName>
</protein>
<name>A0A7W3M000_ACTNM</name>
<dbReference type="InterPro" id="IPR011251">
    <property type="entry name" value="Luciferase-like_dom"/>
</dbReference>
<feature type="domain" description="Luciferase-like" evidence="5">
    <location>
        <begin position="46"/>
        <end position="267"/>
    </location>
</feature>
<dbReference type="EMBL" id="JACJIA010000022">
    <property type="protein sequence ID" value="MBA8957308.1"/>
    <property type="molecule type" value="Genomic_DNA"/>
</dbReference>
<evidence type="ECO:0000259" key="5">
    <source>
        <dbReference type="Pfam" id="PF00296"/>
    </source>
</evidence>